<protein>
    <submittedName>
        <fullName evidence="1">Uncharacterized protein</fullName>
    </submittedName>
</protein>
<proteinExistence type="predicted"/>
<dbReference type="EMBL" id="JAGTTL010000016">
    <property type="protein sequence ID" value="KAK6310629.1"/>
    <property type="molecule type" value="Genomic_DNA"/>
</dbReference>
<evidence type="ECO:0000313" key="1">
    <source>
        <dbReference type="EMBL" id="KAK6310629.1"/>
    </source>
</evidence>
<evidence type="ECO:0000313" key="2">
    <source>
        <dbReference type="Proteomes" id="UP001356427"/>
    </source>
</evidence>
<keyword evidence="2" id="KW-1185">Reference proteome</keyword>
<organism evidence="1 2">
    <name type="scientific">Coregonus suidteri</name>
    <dbReference type="NCBI Taxonomy" id="861788"/>
    <lineage>
        <taxon>Eukaryota</taxon>
        <taxon>Metazoa</taxon>
        <taxon>Chordata</taxon>
        <taxon>Craniata</taxon>
        <taxon>Vertebrata</taxon>
        <taxon>Euteleostomi</taxon>
        <taxon>Actinopterygii</taxon>
        <taxon>Neopterygii</taxon>
        <taxon>Teleostei</taxon>
        <taxon>Protacanthopterygii</taxon>
        <taxon>Salmoniformes</taxon>
        <taxon>Salmonidae</taxon>
        <taxon>Coregoninae</taxon>
        <taxon>Coregonus</taxon>
    </lineage>
</organism>
<name>A0AAN8LJR9_9TELE</name>
<dbReference type="AlphaFoldDB" id="A0AAN8LJR9"/>
<gene>
    <name evidence="1" type="ORF">J4Q44_G00186840</name>
</gene>
<reference evidence="1 2" key="1">
    <citation type="submission" date="2021-04" db="EMBL/GenBank/DDBJ databases">
        <authorList>
            <person name="De Guttry C."/>
            <person name="Zahm M."/>
            <person name="Klopp C."/>
            <person name="Cabau C."/>
            <person name="Louis A."/>
            <person name="Berthelot C."/>
            <person name="Parey E."/>
            <person name="Roest Crollius H."/>
            <person name="Montfort J."/>
            <person name="Robinson-Rechavi M."/>
            <person name="Bucao C."/>
            <person name="Bouchez O."/>
            <person name="Gislard M."/>
            <person name="Lluch J."/>
            <person name="Milhes M."/>
            <person name="Lampietro C."/>
            <person name="Lopez Roques C."/>
            <person name="Donnadieu C."/>
            <person name="Braasch I."/>
            <person name="Desvignes T."/>
            <person name="Postlethwait J."/>
            <person name="Bobe J."/>
            <person name="Wedekind C."/>
            <person name="Guiguen Y."/>
        </authorList>
    </citation>
    <scope>NUCLEOTIDE SEQUENCE [LARGE SCALE GENOMIC DNA]</scope>
    <source>
        <strain evidence="1">Cs_M1</strain>
        <tissue evidence="1">Blood</tissue>
    </source>
</reference>
<dbReference type="Proteomes" id="UP001356427">
    <property type="component" value="Unassembled WGS sequence"/>
</dbReference>
<sequence>MFHSADKLTFGKAINLIVQPNGTRAHPILSILTPLGESSGDDPKVCLATGFFPREENMKLTLGNNKSVDHSTSNAALSSRRTYYYAGFSKENIKHCVMEGTAKAHDEDKDDFTDNTTATTASVICKDEPLNNATATNHTDYTKMNFTAVVVYGLRVLFAKAVAFNVLFTVKALVF</sequence>
<accession>A0AAN8LJR9</accession>
<comment type="caution">
    <text evidence="1">The sequence shown here is derived from an EMBL/GenBank/DDBJ whole genome shotgun (WGS) entry which is preliminary data.</text>
</comment>